<dbReference type="AlphaFoldDB" id="A0A6P5WYG9"/>
<dbReference type="InterPro" id="IPR025886">
    <property type="entry name" value="PP2-like"/>
</dbReference>
<keyword evidence="1" id="KW-1185">Reference proteome</keyword>
<dbReference type="PANTHER" id="PTHR32278:SF2">
    <property type="entry name" value="PROTEIN PHLOEM PROTEIN 2-LIKE A9"/>
    <property type="match status" value="1"/>
</dbReference>
<evidence type="ECO:0000313" key="2">
    <source>
        <dbReference type="RefSeq" id="XP_022720933.1"/>
    </source>
</evidence>
<reference evidence="2" key="1">
    <citation type="submission" date="2025-08" db="UniProtKB">
        <authorList>
            <consortium name="RefSeq"/>
        </authorList>
    </citation>
    <scope>IDENTIFICATION</scope>
    <source>
        <tissue evidence="2">Fruit stalk</tissue>
    </source>
</reference>
<dbReference type="GeneID" id="111278591"/>
<organism evidence="1 2">
    <name type="scientific">Durio zibethinus</name>
    <name type="common">Durian</name>
    <dbReference type="NCBI Taxonomy" id="66656"/>
    <lineage>
        <taxon>Eukaryota</taxon>
        <taxon>Viridiplantae</taxon>
        <taxon>Streptophyta</taxon>
        <taxon>Embryophyta</taxon>
        <taxon>Tracheophyta</taxon>
        <taxon>Spermatophyta</taxon>
        <taxon>Magnoliopsida</taxon>
        <taxon>eudicotyledons</taxon>
        <taxon>Gunneridae</taxon>
        <taxon>Pentapetalae</taxon>
        <taxon>rosids</taxon>
        <taxon>malvids</taxon>
        <taxon>Malvales</taxon>
        <taxon>Malvaceae</taxon>
        <taxon>Helicteroideae</taxon>
        <taxon>Durio</taxon>
    </lineage>
</organism>
<evidence type="ECO:0000313" key="1">
    <source>
        <dbReference type="Proteomes" id="UP000515121"/>
    </source>
</evidence>
<dbReference type="Proteomes" id="UP000515121">
    <property type="component" value="Unplaced"/>
</dbReference>
<dbReference type="RefSeq" id="XP_022720933.1">
    <property type="nucleotide sequence ID" value="XM_022865198.1"/>
</dbReference>
<gene>
    <name evidence="2" type="primary">LOC111278591</name>
</gene>
<dbReference type="KEGG" id="dzi:111278591"/>
<accession>A0A6P5WYG9</accession>
<proteinExistence type="predicted"/>
<name>A0A6P5WYG9_DURZI</name>
<dbReference type="Pfam" id="PF14299">
    <property type="entry name" value="PP2"/>
    <property type="match status" value="1"/>
</dbReference>
<sequence>MASKPHHDAEADAISRKENPERYTFKPRAFNIVWGNDSRYWRIPPRSALSSASSSTTSNVEEFAELVQVSWLEVTGSVPLEASTNYQITFKLSFKGDASGWSGSPVFLMAKVGKKGKYKWKRLKELENLPRQPTEVPNEPFVVEVLGNPPDKRLYFGLYEVWTGKWKKGLRVHEAIVKKKT</sequence>
<protein>
    <submittedName>
        <fullName evidence="2">Protein PHLOEM PROTEIN 2-LIKE A9-like</fullName>
    </submittedName>
</protein>
<dbReference type="OrthoDB" id="2107747at2759"/>
<dbReference type="PANTHER" id="PTHR32278">
    <property type="entry name" value="F-BOX DOMAIN-CONTAINING PROTEIN"/>
    <property type="match status" value="1"/>
</dbReference>